<name>A0A6A2XG68_HIBSY</name>
<dbReference type="InterPro" id="IPR001563">
    <property type="entry name" value="Peptidase_S10"/>
</dbReference>
<dbReference type="Gene3D" id="3.30.420.10">
    <property type="entry name" value="Ribonuclease H-like superfamily/Ribonuclease H"/>
    <property type="match status" value="1"/>
</dbReference>
<evidence type="ECO:0000259" key="5">
    <source>
        <dbReference type="PROSITE" id="PS50835"/>
    </source>
</evidence>
<dbReference type="Proteomes" id="UP000436088">
    <property type="component" value="Unassembled WGS sequence"/>
</dbReference>
<organism evidence="6 7">
    <name type="scientific">Hibiscus syriacus</name>
    <name type="common">Rose of Sharon</name>
    <dbReference type="NCBI Taxonomy" id="106335"/>
    <lineage>
        <taxon>Eukaryota</taxon>
        <taxon>Viridiplantae</taxon>
        <taxon>Streptophyta</taxon>
        <taxon>Embryophyta</taxon>
        <taxon>Tracheophyta</taxon>
        <taxon>Spermatophyta</taxon>
        <taxon>Magnoliopsida</taxon>
        <taxon>eudicotyledons</taxon>
        <taxon>Gunneridae</taxon>
        <taxon>Pentapetalae</taxon>
        <taxon>rosids</taxon>
        <taxon>malvids</taxon>
        <taxon>Malvales</taxon>
        <taxon>Malvaceae</taxon>
        <taxon>Malvoideae</taxon>
        <taxon>Hibiscus</taxon>
    </lineage>
</organism>
<feature type="compositionally biased region" description="Polar residues" evidence="4">
    <location>
        <begin position="602"/>
        <end position="620"/>
    </location>
</feature>
<dbReference type="SUPFAM" id="SSF56672">
    <property type="entry name" value="DNA/RNA polymerases"/>
    <property type="match status" value="1"/>
</dbReference>
<dbReference type="PROSITE" id="PS50835">
    <property type="entry name" value="IG_LIKE"/>
    <property type="match status" value="1"/>
</dbReference>
<dbReference type="Gene3D" id="6.10.250.940">
    <property type="match status" value="1"/>
</dbReference>
<dbReference type="Pfam" id="PF14223">
    <property type="entry name" value="Retrotran_gag_2"/>
    <property type="match status" value="1"/>
</dbReference>
<dbReference type="Pfam" id="PF00450">
    <property type="entry name" value="Peptidase_S10"/>
    <property type="match status" value="1"/>
</dbReference>
<keyword evidence="3" id="KW-0964">Secreted</keyword>
<dbReference type="GO" id="GO:0004185">
    <property type="term" value="F:serine-type carboxypeptidase activity"/>
    <property type="evidence" value="ECO:0007669"/>
    <property type="project" value="InterPro"/>
</dbReference>
<dbReference type="GO" id="GO:0005576">
    <property type="term" value="C:extracellular region"/>
    <property type="evidence" value="ECO:0007669"/>
    <property type="project" value="UniProtKB-SubCell"/>
</dbReference>
<dbReference type="SUPFAM" id="SSF53098">
    <property type="entry name" value="Ribonuclease H-like"/>
    <property type="match status" value="1"/>
</dbReference>
<dbReference type="PROSITE" id="PS00131">
    <property type="entry name" value="CARBOXYPEPT_SER_SER"/>
    <property type="match status" value="1"/>
</dbReference>
<feature type="compositionally biased region" description="Polar residues" evidence="4">
    <location>
        <begin position="1017"/>
        <end position="1035"/>
    </location>
</feature>
<feature type="domain" description="Ig-like" evidence="5">
    <location>
        <begin position="659"/>
        <end position="775"/>
    </location>
</feature>
<dbReference type="PANTHER" id="PTHR11439:SF467">
    <property type="entry name" value="INTEGRASE CATALYTIC DOMAIN-CONTAINING PROTEIN"/>
    <property type="match status" value="1"/>
</dbReference>
<protein>
    <recommendedName>
        <fullName evidence="5">Ig-like domain-containing protein</fullName>
    </recommendedName>
</protein>
<dbReference type="InterPro" id="IPR018202">
    <property type="entry name" value="Ser_caboxypep_ser_AS"/>
</dbReference>
<keyword evidence="7" id="KW-1185">Reference proteome</keyword>
<dbReference type="InterPro" id="IPR013103">
    <property type="entry name" value="RVT_2"/>
</dbReference>
<dbReference type="PANTHER" id="PTHR11439">
    <property type="entry name" value="GAG-POL-RELATED RETROTRANSPOSON"/>
    <property type="match status" value="1"/>
</dbReference>
<dbReference type="InterPro" id="IPR012337">
    <property type="entry name" value="RNaseH-like_sf"/>
</dbReference>
<dbReference type="InterPro" id="IPR036397">
    <property type="entry name" value="RNaseH_sf"/>
</dbReference>
<evidence type="ECO:0000256" key="2">
    <source>
        <dbReference type="ARBA" id="ARBA00009431"/>
    </source>
</evidence>
<proteinExistence type="inferred from homology"/>
<accession>A0A6A2XG68</accession>
<dbReference type="InterPro" id="IPR007110">
    <property type="entry name" value="Ig-like_dom"/>
</dbReference>
<comment type="subcellular location">
    <subcellularLocation>
        <location evidence="1">Secreted</location>
    </subcellularLocation>
</comment>
<evidence type="ECO:0000313" key="6">
    <source>
        <dbReference type="EMBL" id="KAE8674743.1"/>
    </source>
</evidence>
<comment type="similarity">
    <text evidence="2">Belongs to the peptidase S10 family.</text>
</comment>
<sequence>MTSKLNQWLPNPTVVTDPSNWAIWIWSHARVGTFQSKHCKRVIPGITAKDSYVFLLNWLERFPQYKIRDLFITGESYAGHYVTQLASYILSRNKGTNQTIINLKGIAIGNAWIDDDICTKGLFVYLWTHALNSDETNEGINKYCDFASENLVTKMGGVGNTEDQCDKYQNQGLMEMGDIDLYGIYAPICNPSAIKPGSNGNVLNFYPCSGIHVESYLNLAEVQAALHAKATKCDVGWTDSPSYTLPQIRELALAKVIRVWIYSGDTDGRVPVTSSRFAIKTLQLPVETAWQPWYSASEFGELDTRFQATSLQEYYQSVAEAASEVTWISSLLGELGVKNRIPSVIWCDNTSVVALSTNPVYHAQSKHVDMEVHFVREKVEAKQLQVNYVPACNQVADGLTKSLTKGAFEACVVELIWLCELTTCFCFRCLTRVLTMSVDQLASSMEGVLLTVRSHRLERLLTGSMTAPSQTVDSAFAPWLLSTISPQLLPQFVGAETSSAVWSTVLQFFSNRSTTAVISLHYKLQSLKKGDESMRVYLTRVKEVCDALASYGSAVSQAVHVASILKGLPREYQPFVAVITTMRFCDPLESLPMSAHMVQGQVSSKTVDPSDRNTVSSQMYSRGRSTGRGRVRSRSQCQLCGKNGHLIDQCWHRFDEDFPGVTTNSNNYSKAESGNAYYAAKDNSYDCNTSKKSGAHQLKSQVAREHWVVDSGATHHLARDNNVFLEFHAHECCVRDEKTGSILLRGKEDGGLYSFVVSSTPEDNSKAENYSTQLSTAVYDLWHHRLGYPSHDSLLKLVFTDLWGPSHVASTGYKYYVTFVDACTRHSWLYLLKDKAQAISAFEMFQQMVKNGVVECKHRHVIELALVLLAQASMLVKFWAYAVVTVVHLINRLPTRVLHGASLFEKLFHQKPAYEQLRVFGCLCFPHLRPYLKHILDFRSKPCTFLGYSTPHKGFQCLADDGRIYITRHVVFDESQFPFAKKCAQLPAATSTTNKPSGSIEIVTDVSRLQGERCTTGSQHNLLDNANDDSSSLPVASSGHRVETADNVSSAEQQLSSDFSVTGQNTSNTEQVEVVSTYDETQELNTTEEGAENLSDAQVNSHPMMTKSKCGIFRPKVFTSNAVSEVPNNVYEALNNSSWREAVQAERPDGTVERHKARLVAKGYSQVPGCDFKETYSPVVKFATLNTVLSIVVTRNWPLRQIDVNNAFLNGDLTEDVFMQQPPRFEEYAADGSLMMGFSESRADVSLFVKNNGGCFTYILVYVDDIILTGGSSHVIDEVVRTLNLQFSLKDLGELSYFLGIEVTRKNESLVLSQRKYIIELLEKTNLLGATPTATPMIGAPKLTQDAGELLTNAREYRSIVGALLYVCYTRPDVAFSVNKTAQYMHAPRELHMAAVKRILRYLAGTLDYGLTFTGASNALDVTAFADADWGGNLDDRRSISGHVVYVGACPVVWCSRKQKTVSRSTIEAEYRSVAKAASEVTWINSLLGELGVKNRIPSVIWCDNTSVVALSTNPMYHAQSKHVDMDVHFVREKVEAKQLQVNYVPACNQVEDGLTKSLTKGAFEVFRDQLCVLPYR</sequence>
<dbReference type="Pfam" id="PF07727">
    <property type="entry name" value="RVT_2"/>
    <property type="match status" value="2"/>
</dbReference>
<feature type="compositionally biased region" description="Polar residues" evidence="4">
    <location>
        <begin position="1046"/>
        <end position="1068"/>
    </location>
</feature>
<evidence type="ECO:0000256" key="1">
    <source>
        <dbReference type="ARBA" id="ARBA00004613"/>
    </source>
</evidence>
<reference evidence="6" key="1">
    <citation type="submission" date="2019-09" db="EMBL/GenBank/DDBJ databases">
        <title>Draft genome information of white flower Hibiscus syriacus.</title>
        <authorList>
            <person name="Kim Y.-M."/>
        </authorList>
    </citation>
    <scope>NUCLEOTIDE SEQUENCE [LARGE SCALE GENOMIC DNA]</scope>
    <source>
        <strain evidence="6">YM2019G1</strain>
    </source>
</reference>
<dbReference type="GO" id="GO:0003676">
    <property type="term" value="F:nucleic acid binding"/>
    <property type="evidence" value="ECO:0007669"/>
    <property type="project" value="InterPro"/>
</dbReference>
<dbReference type="InterPro" id="IPR043502">
    <property type="entry name" value="DNA/RNA_pol_sf"/>
</dbReference>
<dbReference type="CDD" id="cd09272">
    <property type="entry name" value="RNase_HI_RT_Ty1"/>
    <property type="match status" value="2"/>
</dbReference>
<dbReference type="InterPro" id="IPR029058">
    <property type="entry name" value="AB_hydrolase_fold"/>
</dbReference>
<dbReference type="GO" id="GO:0006508">
    <property type="term" value="P:proteolysis"/>
    <property type="evidence" value="ECO:0007669"/>
    <property type="project" value="InterPro"/>
</dbReference>
<dbReference type="Gene3D" id="3.40.50.1820">
    <property type="entry name" value="alpha/beta hydrolase"/>
    <property type="match status" value="1"/>
</dbReference>
<evidence type="ECO:0000256" key="3">
    <source>
        <dbReference type="ARBA" id="ARBA00022525"/>
    </source>
</evidence>
<dbReference type="Gene3D" id="3.40.50.11320">
    <property type="match status" value="1"/>
</dbReference>
<evidence type="ECO:0000256" key="4">
    <source>
        <dbReference type="SAM" id="MobiDB-lite"/>
    </source>
</evidence>
<gene>
    <name evidence="6" type="ORF">F3Y22_tig00111718pilonHSYRG00018</name>
</gene>
<dbReference type="EMBL" id="VEPZ02001410">
    <property type="protein sequence ID" value="KAE8674743.1"/>
    <property type="molecule type" value="Genomic_DNA"/>
</dbReference>
<comment type="caution">
    <text evidence="6">The sequence shown here is derived from an EMBL/GenBank/DDBJ whole genome shotgun (WGS) entry which is preliminary data.</text>
</comment>
<dbReference type="Pfam" id="PF25597">
    <property type="entry name" value="SH3_retrovirus"/>
    <property type="match status" value="1"/>
</dbReference>
<dbReference type="InterPro" id="IPR057670">
    <property type="entry name" value="SH3_retrovirus"/>
</dbReference>
<dbReference type="SUPFAM" id="SSF53474">
    <property type="entry name" value="alpha/beta-Hydrolases"/>
    <property type="match status" value="1"/>
</dbReference>
<feature type="region of interest" description="Disordered" evidence="4">
    <location>
        <begin position="602"/>
        <end position="628"/>
    </location>
</feature>
<evidence type="ECO:0000313" key="7">
    <source>
        <dbReference type="Proteomes" id="UP000436088"/>
    </source>
</evidence>
<feature type="region of interest" description="Disordered" evidence="4">
    <location>
        <begin position="1017"/>
        <end position="1068"/>
    </location>
</feature>